<gene>
    <name evidence="9" type="ORF">Enr13x_36960</name>
</gene>
<evidence type="ECO:0000313" key="10">
    <source>
        <dbReference type="Proteomes" id="UP000319004"/>
    </source>
</evidence>
<dbReference type="SUPFAM" id="SSF50952">
    <property type="entry name" value="Soluble quinoprotein glucose dehydrogenase"/>
    <property type="match status" value="1"/>
</dbReference>
<dbReference type="InterPro" id="IPR013427">
    <property type="entry name" value="Haem-bd_dom_put"/>
</dbReference>
<keyword evidence="1 4" id="KW-0349">Heme</keyword>
<keyword evidence="7" id="KW-0732">Signal</keyword>
<dbReference type="PANTHER" id="PTHR33546">
    <property type="entry name" value="LARGE, MULTIFUNCTIONAL SECRETED PROTEIN-RELATED"/>
    <property type="match status" value="1"/>
</dbReference>
<dbReference type="InterPro" id="IPR036909">
    <property type="entry name" value="Cyt_c-like_dom_sf"/>
</dbReference>
<feature type="coiled-coil region" evidence="5">
    <location>
        <begin position="1329"/>
        <end position="1356"/>
    </location>
</feature>
<dbReference type="InterPro" id="IPR011042">
    <property type="entry name" value="6-blade_b-propeller_TolB-like"/>
</dbReference>
<sequence precursor="true">MKMKQYFLLFIAACCFPGVPFSHGQDDLSWASSEKTQFTPNVHHPNIKRVTLFAQNPDIVTPIGIAVASDGRVFVQENHTHKRNSDYRGPETDRILVFEDKDNDGIADDRSIFYEGHTFSTDLLFGPDGHLYVSTRWFIGRFRDASNKTKAEGEPEKLIICETDGDYPHNGVGGLAIDPANPEWLAFGFGENLGADYTFVGSDGVKLSGGAEGGSTYRCRTDGSKLTRQTTGHWNAFGMAYDLAGNLFSTDNDPNAIPPNRLLHIVPGADFGFEYRYGRSGLHPLVCWYGENPGTLGMIGALGEAASGLISHGPGKLLSASWTDNRVDLHSLKPRGDSFVATREQFLSGPDEFRPVHFAYSADGRYLYFTDWVKLSYPVHGHGRIWRVEFKQPITLEPSSNRPPAQELSTTEAFVKLGSDDPYARTAAMHALLAHPEALAGYDWQSEANGIARAHYAVARKRSDAAGRTDIIPALLEDDDSEVRFVGIKWIADEKLSQYESQLRGVLNRSDLSRRDLLSVIAALARMSGGSRREFSPDKVLLELALSEDKPPELRSLALANVKVNYPGLKVASLAALARSKSRSIQREAIHTLALHSDAKRAAVLARIADDNSVDADLRADAIAGLAGGGQDQAALLRKLASDSDPTIAEEADRTLVAAGLDKRKVEDKPPADRVDDWVALIESEASGEPDVAVGRRLFFHSTFAGCYKCHAIQGRGSAVGPDLTNIHKQTGVNQAWLLKHIVNPNAEMAPYYRPQQLLTVDGVVLTGLIVGKEGQKQQYVASDGTTFSVDKEDVEERRELQTSIMPNGLVDAMTVVEIRHLIAYLLNDNERRIELDAAMDTDSAKPQIVGNPGFIHLEKDNGVWWLADHTGKRFITTGMNHVGEGGVLFNEVNKGWLTGKFGEDIKGSWGGLNPRARNHGGYADMVVKDFKDYSFNTIPFHAYSTPLDLYEKRGIYYVAKIKVQSISLMQMNRAKGARFPDVFSASFRDKLDALAKRTCTPLRDAKYCLGYAYFDMPDLKSVRRWHRQMFPDGGQIYPWVQDMRALPPGAAGKQEWMRILKRNHASASEAARVYAVDDIASWEDLAKVTSWPIKPNDVPRVRKDSEDMLTVLAEKWYGLHRELIRKYDPNHLLLGDKHDVGYDKSVDMIPDGVLSAIGKYCDVMMIQYYTFYTDQHNSTLRKLHSQTGLPIINGDHSYSFKTSKHTKIKGLEVESFEAVANEYRRYLKGIMEDHPYMLGWWYCGYIEQWAPAGTKQLGQQCGFFSPFGEPNAELLALVKEANENASIWHGGASKNEPPPRVETSEPDTPAEASEPNTPAEMFAALNVTAEQQKKLDVLEKERQAAEAKFQDLNGETQRDARNAFYAERKKKLQKIFTEEQWAIWSSFWSRPKPATNP</sequence>
<dbReference type="Gene3D" id="3.20.20.80">
    <property type="entry name" value="Glycosidases"/>
    <property type="match status" value="1"/>
</dbReference>
<dbReference type="InterPro" id="IPR009056">
    <property type="entry name" value="Cyt_c-like_dom"/>
</dbReference>
<dbReference type="GO" id="GO:0046872">
    <property type="term" value="F:metal ion binding"/>
    <property type="evidence" value="ECO:0007669"/>
    <property type="project" value="UniProtKB-KW"/>
</dbReference>
<feature type="region of interest" description="Disordered" evidence="6">
    <location>
        <begin position="1289"/>
        <end position="1316"/>
    </location>
</feature>
<dbReference type="Gene3D" id="1.10.760.10">
    <property type="entry name" value="Cytochrome c-like domain"/>
    <property type="match status" value="1"/>
</dbReference>
<dbReference type="InterPro" id="IPR013428">
    <property type="entry name" value="Membrane-bound_put_N"/>
</dbReference>
<dbReference type="NCBIfam" id="TIGR02603">
    <property type="entry name" value="CxxCH_TIGR02603"/>
    <property type="match status" value="1"/>
</dbReference>
<proteinExistence type="predicted"/>
<dbReference type="RefSeq" id="WP_231744356.1">
    <property type="nucleotide sequence ID" value="NZ_CP037423.1"/>
</dbReference>
<evidence type="ECO:0000256" key="6">
    <source>
        <dbReference type="SAM" id="MobiDB-lite"/>
    </source>
</evidence>
<dbReference type="Gene3D" id="2.120.10.30">
    <property type="entry name" value="TolB, C-terminal domain"/>
    <property type="match status" value="1"/>
</dbReference>
<feature type="chain" id="PRO_5021901747" description="Cytochrome c domain-containing protein" evidence="7">
    <location>
        <begin position="25"/>
        <end position="1398"/>
    </location>
</feature>
<accession>A0A518HSN0</accession>
<dbReference type="InterPro" id="IPR017853">
    <property type="entry name" value="GH"/>
</dbReference>
<evidence type="ECO:0000256" key="3">
    <source>
        <dbReference type="ARBA" id="ARBA00023004"/>
    </source>
</evidence>
<dbReference type="PROSITE" id="PS51007">
    <property type="entry name" value="CYTC"/>
    <property type="match status" value="1"/>
</dbReference>
<evidence type="ECO:0000259" key="8">
    <source>
        <dbReference type="PROSITE" id="PS51007"/>
    </source>
</evidence>
<dbReference type="Proteomes" id="UP000319004">
    <property type="component" value="Chromosome"/>
</dbReference>
<feature type="signal peptide" evidence="7">
    <location>
        <begin position="1"/>
        <end position="24"/>
    </location>
</feature>
<feature type="domain" description="Cytochrome c" evidence="8">
    <location>
        <begin position="690"/>
        <end position="830"/>
    </location>
</feature>
<dbReference type="NCBIfam" id="TIGR02604">
    <property type="entry name" value="Piru_Ver_Nterm"/>
    <property type="match status" value="1"/>
</dbReference>
<keyword evidence="5" id="KW-0175">Coiled coil</keyword>
<protein>
    <recommendedName>
        <fullName evidence="8">Cytochrome c domain-containing protein</fullName>
    </recommendedName>
</protein>
<dbReference type="SUPFAM" id="SSF48371">
    <property type="entry name" value="ARM repeat"/>
    <property type="match status" value="1"/>
</dbReference>
<dbReference type="SUPFAM" id="SSF46626">
    <property type="entry name" value="Cytochrome c"/>
    <property type="match status" value="1"/>
</dbReference>
<keyword evidence="2 4" id="KW-0479">Metal-binding</keyword>
<dbReference type="KEGG" id="snep:Enr13x_36960"/>
<dbReference type="GO" id="GO:0009055">
    <property type="term" value="F:electron transfer activity"/>
    <property type="evidence" value="ECO:0007669"/>
    <property type="project" value="InterPro"/>
</dbReference>
<organism evidence="9 10">
    <name type="scientific">Stieleria neptunia</name>
    <dbReference type="NCBI Taxonomy" id="2527979"/>
    <lineage>
        <taxon>Bacteria</taxon>
        <taxon>Pseudomonadati</taxon>
        <taxon>Planctomycetota</taxon>
        <taxon>Planctomycetia</taxon>
        <taxon>Pirellulales</taxon>
        <taxon>Pirellulaceae</taxon>
        <taxon>Stieleria</taxon>
    </lineage>
</organism>
<dbReference type="PANTHER" id="PTHR33546:SF1">
    <property type="entry name" value="LARGE, MULTIFUNCTIONAL SECRETED PROTEIN"/>
    <property type="match status" value="1"/>
</dbReference>
<name>A0A518HSN0_9BACT</name>
<evidence type="ECO:0000256" key="7">
    <source>
        <dbReference type="SAM" id="SignalP"/>
    </source>
</evidence>
<evidence type="ECO:0000256" key="4">
    <source>
        <dbReference type="PROSITE-ProRule" id="PRU00433"/>
    </source>
</evidence>
<keyword evidence="3 4" id="KW-0408">Iron</keyword>
<evidence type="ECO:0000256" key="2">
    <source>
        <dbReference type="ARBA" id="ARBA00022723"/>
    </source>
</evidence>
<dbReference type="InterPro" id="IPR055557">
    <property type="entry name" value="DUF7133"/>
</dbReference>
<dbReference type="EMBL" id="CP037423">
    <property type="protein sequence ID" value="QDV43836.1"/>
    <property type="molecule type" value="Genomic_DNA"/>
</dbReference>
<dbReference type="Pfam" id="PF23500">
    <property type="entry name" value="DUF7133"/>
    <property type="match status" value="1"/>
</dbReference>
<evidence type="ECO:0000313" key="9">
    <source>
        <dbReference type="EMBL" id="QDV43836.1"/>
    </source>
</evidence>
<dbReference type="InterPro" id="IPR016024">
    <property type="entry name" value="ARM-type_fold"/>
</dbReference>
<reference evidence="9 10" key="1">
    <citation type="submission" date="2019-03" db="EMBL/GenBank/DDBJ databases">
        <title>Deep-cultivation of Planctomycetes and their phenomic and genomic characterization uncovers novel biology.</title>
        <authorList>
            <person name="Wiegand S."/>
            <person name="Jogler M."/>
            <person name="Boedeker C."/>
            <person name="Pinto D."/>
            <person name="Vollmers J."/>
            <person name="Rivas-Marin E."/>
            <person name="Kohn T."/>
            <person name="Peeters S.H."/>
            <person name="Heuer A."/>
            <person name="Rast P."/>
            <person name="Oberbeckmann S."/>
            <person name="Bunk B."/>
            <person name="Jeske O."/>
            <person name="Meyerdierks A."/>
            <person name="Storesund J.E."/>
            <person name="Kallscheuer N."/>
            <person name="Luecker S."/>
            <person name="Lage O.M."/>
            <person name="Pohl T."/>
            <person name="Merkel B.J."/>
            <person name="Hornburger P."/>
            <person name="Mueller R.-W."/>
            <person name="Bruemmer F."/>
            <person name="Labrenz M."/>
            <person name="Spormann A.M."/>
            <person name="Op den Camp H."/>
            <person name="Overmann J."/>
            <person name="Amann R."/>
            <person name="Jetten M.S.M."/>
            <person name="Mascher T."/>
            <person name="Medema M.H."/>
            <person name="Devos D.P."/>
            <person name="Kaster A.-K."/>
            <person name="Ovreas L."/>
            <person name="Rohde M."/>
            <person name="Galperin M.Y."/>
            <person name="Jogler C."/>
        </authorList>
    </citation>
    <scope>NUCLEOTIDE SEQUENCE [LARGE SCALE GENOMIC DNA]</scope>
    <source>
        <strain evidence="9 10">Enr13</strain>
    </source>
</reference>
<dbReference type="SUPFAM" id="SSF51445">
    <property type="entry name" value="(Trans)glycosidases"/>
    <property type="match status" value="1"/>
</dbReference>
<evidence type="ECO:0000256" key="5">
    <source>
        <dbReference type="SAM" id="Coils"/>
    </source>
</evidence>
<dbReference type="GO" id="GO:0020037">
    <property type="term" value="F:heme binding"/>
    <property type="evidence" value="ECO:0007669"/>
    <property type="project" value="InterPro"/>
</dbReference>
<keyword evidence="10" id="KW-1185">Reference proteome</keyword>
<evidence type="ECO:0000256" key="1">
    <source>
        <dbReference type="ARBA" id="ARBA00022617"/>
    </source>
</evidence>
<dbReference type="InterPro" id="IPR011041">
    <property type="entry name" value="Quinoprot_gluc/sorb_DH_b-prop"/>
</dbReference>